<evidence type="ECO:0000259" key="2">
    <source>
        <dbReference type="SMART" id="SM00949"/>
    </source>
</evidence>
<feature type="region of interest" description="Disordered" evidence="1">
    <location>
        <begin position="1"/>
        <end position="65"/>
    </location>
</feature>
<accession>A0AA38IPK2</accession>
<dbReference type="Proteomes" id="UP001168821">
    <property type="component" value="Unassembled WGS sequence"/>
</dbReference>
<keyword evidence="4" id="KW-1185">Reference proteome</keyword>
<protein>
    <recommendedName>
        <fullName evidence="2">PAZ domain-containing protein</fullName>
    </recommendedName>
</protein>
<reference evidence="3" key="1">
    <citation type="journal article" date="2023" name="G3 (Bethesda)">
        <title>Whole genome assemblies of Zophobas morio and Tenebrio molitor.</title>
        <authorList>
            <person name="Kaur S."/>
            <person name="Stinson S.A."/>
            <person name="diCenzo G.C."/>
        </authorList>
    </citation>
    <scope>NUCLEOTIDE SEQUENCE</scope>
    <source>
        <strain evidence="3">QUZm001</strain>
    </source>
</reference>
<dbReference type="Pfam" id="PF02170">
    <property type="entry name" value="PAZ"/>
    <property type="match status" value="1"/>
</dbReference>
<evidence type="ECO:0000313" key="4">
    <source>
        <dbReference type="Proteomes" id="UP001168821"/>
    </source>
</evidence>
<dbReference type="InterPro" id="IPR036085">
    <property type="entry name" value="PAZ_dom_sf"/>
</dbReference>
<dbReference type="AlphaFoldDB" id="A0AA38IPK2"/>
<dbReference type="EMBL" id="JALNTZ010000002">
    <property type="protein sequence ID" value="KAJ3661753.1"/>
    <property type="molecule type" value="Genomic_DNA"/>
</dbReference>
<dbReference type="InterPro" id="IPR003100">
    <property type="entry name" value="PAZ_dom"/>
</dbReference>
<dbReference type="SUPFAM" id="SSF101690">
    <property type="entry name" value="PAZ domain"/>
    <property type="match status" value="1"/>
</dbReference>
<comment type="caution">
    <text evidence="3">The sequence shown here is derived from an EMBL/GenBank/DDBJ whole genome shotgun (WGS) entry which is preliminary data.</text>
</comment>
<organism evidence="3 4">
    <name type="scientific">Zophobas morio</name>
    <dbReference type="NCBI Taxonomy" id="2755281"/>
    <lineage>
        <taxon>Eukaryota</taxon>
        <taxon>Metazoa</taxon>
        <taxon>Ecdysozoa</taxon>
        <taxon>Arthropoda</taxon>
        <taxon>Hexapoda</taxon>
        <taxon>Insecta</taxon>
        <taxon>Pterygota</taxon>
        <taxon>Neoptera</taxon>
        <taxon>Endopterygota</taxon>
        <taxon>Coleoptera</taxon>
        <taxon>Polyphaga</taxon>
        <taxon>Cucujiformia</taxon>
        <taxon>Tenebrionidae</taxon>
        <taxon>Zophobas</taxon>
    </lineage>
</organism>
<dbReference type="Pfam" id="PF23278">
    <property type="entry name" value="Piwi_N"/>
    <property type="match status" value="1"/>
</dbReference>
<name>A0AA38IPK2_9CUCU</name>
<feature type="compositionally biased region" description="Basic and acidic residues" evidence="1">
    <location>
        <begin position="35"/>
        <end position="49"/>
    </location>
</feature>
<proteinExistence type="predicted"/>
<gene>
    <name evidence="3" type="ORF">Zmor_006138</name>
</gene>
<sequence length="325" mass="35904">MKKHKETKVGVGGGEPAEELPPKSRRRAALLQKIQEMKEKNVGAGDEAKSQVTKPGASSASTSRDVDRLSTAVSKLSIATSSEPVSFKGAIGTPIRATANYIFLKVEKDRGVFEYEVRFQPEIDAKSYRMKLVAQALEEQGATRAYYGDVFFYNYFSPDHKQIVPQHKLEVLPGFVVHVDEMEGGLMLCLDTQHKVIRSQTVYELMGEIHSAVGGDRSYKGKVRDNVVGSCVLTKYNNKTYTVDDVVFDTCPRSVFHASDGQRSLALRTYLERVKQSEEAQNVLAGWGLILANGTGDLDVRVIPQEAIYFGGPQAEERKYVGGSD</sequence>
<feature type="domain" description="PAZ" evidence="2">
    <location>
        <begin position="200"/>
        <end position="325"/>
    </location>
</feature>
<evidence type="ECO:0000256" key="1">
    <source>
        <dbReference type="SAM" id="MobiDB-lite"/>
    </source>
</evidence>
<feature type="compositionally biased region" description="Polar residues" evidence="1">
    <location>
        <begin position="50"/>
        <end position="63"/>
    </location>
</feature>
<evidence type="ECO:0000313" key="3">
    <source>
        <dbReference type="EMBL" id="KAJ3661753.1"/>
    </source>
</evidence>
<dbReference type="SMART" id="SM00949">
    <property type="entry name" value="PAZ"/>
    <property type="match status" value="1"/>
</dbReference>
<dbReference type="Gene3D" id="2.170.260.10">
    <property type="entry name" value="paz domain"/>
    <property type="match status" value="1"/>
</dbReference>
<dbReference type="GO" id="GO:0003723">
    <property type="term" value="F:RNA binding"/>
    <property type="evidence" value="ECO:0007669"/>
    <property type="project" value="InterPro"/>
</dbReference>